<dbReference type="InterPro" id="IPR020084">
    <property type="entry name" value="NUDIX_hydrolase_CS"/>
</dbReference>
<evidence type="ECO:0000313" key="4">
    <source>
        <dbReference type="EMBL" id="MEI4770835.1"/>
    </source>
</evidence>
<dbReference type="Gene3D" id="3.90.79.10">
    <property type="entry name" value="Nucleoside Triphosphate Pyrophosphohydrolase"/>
    <property type="match status" value="1"/>
</dbReference>
<evidence type="ECO:0000313" key="5">
    <source>
        <dbReference type="Proteomes" id="UP001364890"/>
    </source>
</evidence>
<dbReference type="InterPro" id="IPR015797">
    <property type="entry name" value="NUDIX_hydrolase-like_dom_sf"/>
</dbReference>
<name>A0ABU8F763_9BACI</name>
<protein>
    <submittedName>
        <fullName evidence="4">NUDIX hydrolase</fullName>
        <ecNumber evidence="4">3.6.-.-</ecNumber>
    </submittedName>
</protein>
<dbReference type="PANTHER" id="PTHR11839">
    <property type="entry name" value="UDP/ADP-SUGAR PYROPHOSPHATASE"/>
    <property type="match status" value="1"/>
</dbReference>
<dbReference type="RefSeq" id="WP_336498399.1">
    <property type="nucleotide sequence ID" value="NZ_JBAWSY010000012.1"/>
</dbReference>
<dbReference type="EMBL" id="JBAWSY010000012">
    <property type="protein sequence ID" value="MEI4770835.1"/>
    <property type="molecule type" value="Genomic_DNA"/>
</dbReference>
<proteinExistence type="predicted"/>
<gene>
    <name evidence="4" type="ORF">WAX74_14515</name>
</gene>
<evidence type="ECO:0000256" key="1">
    <source>
        <dbReference type="ARBA" id="ARBA00001946"/>
    </source>
</evidence>
<keyword evidence="5" id="KW-1185">Reference proteome</keyword>
<dbReference type="PROSITE" id="PS51462">
    <property type="entry name" value="NUDIX"/>
    <property type="match status" value="1"/>
</dbReference>
<dbReference type="GO" id="GO:0016787">
    <property type="term" value="F:hydrolase activity"/>
    <property type="evidence" value="ECO:0007669"/>
    <property type="project" value="UniProtKB-KW"/>
</dbReference>
<keyword evidence="2 4" id="KW-0378">Hydrolase</keyword>
<dbReference type="EC" id="3.6.-.-" evidence="4"/>
<dbReference type="Proteomes" id="UP001364890">
    <property type="component" value="Unassembled WGS sequence"/>
</dbReference>
<reference evidence="4 5" key="1">
    <citation type="submission" date="2024-01" db="EMBL/GenBank/DDBJ databases">
        <title>Seven novel Bacillus-like species.</title>
        <authorList>
            <person name="Liu G."/>
        </authorList>
    </citation>
    <scope>NUCLEOTIDE SEQUENCE [LARGE SCALE GENOMIC DNA]</scope>
    <source>
        <strain evidence="4 5">FJAT-51614</strain>
    </source>
</reference>
<sequence>MKSWKKLTSNYVYKTVFGNLRNDQCELPDGQVINNYYVHEYADWVNAIVITKENKLVLVKQYRYAAEDFFLEIPAGKPEGDEKYEKAILREVREETGYITEKKPILIGEFYVNPATQTNKVVTFLLEDSYKAFEQELDTTEYIDVQLVDINQIEAMISNGEINQLFTASAFYMYKSILNERTV</sequence>
<dbReference type="PROSITE" id="PS00893">
    <property type="entry name" value="NUDIX_BOX"/>
    <property type="match status" value="1"/>
</dbReference>
<comment type="caution">
    <text evidence="4">The sequence shown here is derived from an EMBL/GenBank/DDBJ whole genome shotgun (WGS) entry which is preliminary data.</text>
</comment>
<evidence type="ECO:0000256" key="2">
    <source>
        <dbReference type="ARBA" id="ARBA00022801"/>
    </source>
</evidence>
<organism evidence="4 5">
    <name type="scientific">Psychrobacillus mangrovi</name>
    <dbReference type="NCBI Taxonomy" id="3117745"/>
    <lineage>
        <taxon>Bacteria</taxon>
        <taxon>Bacillati</taxon>
        <taxon>Bacillota</taxon>
        <taxon>Bacilli</taxon>
        <taxon>Bacillales</taxon>
        <taxon>Bacillaceae</taxon>
        <taxon>Psychrobacillus</taxon>
    </lineage>
</organism>
<dbReference type="SUPFAM" id="SSF55811">
    <property type="entry name" value="Nudix"/>
    <property type="match status" value="1"/>
</dbReference>
<dbReference type="Pfam" id="PF00293">
    <property type="entry name" value="NUDIX"/>
    <property type="match status" value="1"/>
</dbReference>
<dbReference type="InterPro" id="IPR000086">
    <property type="entry name" value="NUDIX_hydrolase_dom"/>
</dbReference>
<dbReference type="CDD" id="cd03424">
    <property type="entry name" value="NUDIX_ADPRase_Nudt5_UGPPase_Nudt14"/>
    <property type="match status" value="1"/>
</dbReference>
<accession>A0ABU8F763</accession>
<dbReference type="PANTHER" id="PTHR11839:SF18">
    <property type="entry name" value="NUDIX HYDROLASE DOMAIN-CONTAINING PROTEIN"/>
    <property type="match status" value="1"/>
</dbReference>
<feature type="domain" description="Nudix hydrolase" evidence="3">
    <location>
        <begin position="40"/>
        <end position="170"/>
    </location>
</feature>
<evidence type="ECO:0000259" key="3">
    <source>
        <dbReference type="PROSITE" id="PS51462"/>
    </source>
</evidence>
<comment type="cofactor">
    <cofactor evidence="1">
        <name>Mg(2+)</name>
        <dbReference type="ChEBI" id="CHEBI:18420"/>
    </cofactor>
</comment>